<dbReference type="PROSITE" id="PS50801">
    <property type="entry name" value="STAS"/>
    <property type="match status" value="1"/>
</dbReference>
<dbReference type="Pfam" id="PF13466">
    <property type="entry name" value="STAS_2"/>
    <property type="match status" value="1"/>
</dbReference>
<dbReference type="SUPFAM" id="SSF52091">
    <property type="entry name" value="SpoIIaa-like"/>
    <property type="match status" value="1"/>
</dbReference>
<evidence type="ECO:0000313" key="4">
    <source>
        <dbReference type="Proteomes" id="UP000217676"/>
    </source>
</evidence>
<protein>
    <recommendedName>
        <fullName evidence="2">STAS domain-containing protein</fullName>
    </recommendedName>
</protein>
<organism evidence="3 4">
    <name type="scientific">Streptomyces laurentii</name>
    <dbReference type="NCBI Taxonomy" id="39478"/>
    <lineage>
        <taxon>Bacteria</taxon>
        <taxon>Bacillati</taxon>
        <taxon>Actinomycetota</taxon>
        <taxon>Actinomycetes</taxon>
        <taxon>Kitasatosporales</taxon>
        <taxon>Streptomycetaceae</taxon>
        <taxon>Streptomyces</taxon>
    </lineage>
</organism>
<dbReference type="AlphaFoldDB" id="A0A160P793"/>
<sequence>MDPVECGHSAPAAAPGPRTYRTPSGTAWVVREPSPVPGTVVLSATGEFDLHTVRCLRQALAEARHEDGGRTVLDISQVCFGDSSFLHVLVAARSADPGFVLAGPVPRQLRQLFSLSGTQRMFTIVKDRAALGFG</sequence>
<evidence type="ECO:0000313" key="3">
    <source>
        <dbReference type="EMBL" id="BAU86975.1"/>
    </source>
</evidence>
<dbReference type="Gene3D" id="3.30.750.24">
    <property type="entry name" value="STAS domain"/>
    <property type="match status" value="1"/>
</dbReference>
<dbReference type="InterPro" id="IPR002645">
    <property type="entry name" value="STAS_dom"/>
</dbReference>
<feature type="region of interest" description="Disordered" evidence="1">
    <location>
        <begin position="1"/>
        <end position="20"/>
    </location>
</feature>
<accession>A0A160P793</accession>
<dbReference type="InterPro" id="IPR036513">
    <property type="entry name" value="STAS_dom_sf"/>
</dbReference>
<gene>
    <name evidence="3" type="ORF">SLA_6106</name>
</gene>
<evidence type="ECO:0000256" key="1">
    <source>
        <dbReference type="SAM" id="MobiDB-lite"/>
    </source>
</evidence>
<feature type="domain" description="STAS" evidence="2">
    <location>
        <begin position="37"/>
        <end position="134"/>
    </location>
</feature>
<proteinExistence type="predicted"/>
<dbReference type="RefSeq" id="WP_359885073.1">
    <property type="nucleotide sequence ID" value="NZ_JBEYHT010000085.1"/>
</dbReference>
<dbReference type="Proteomes" id="UP000217676">
    <property type="component" value="Chromosome"/>
</dbReference>
<evidence type="ECO:0000259" key="2">
    <source>
        <dbReference type="PROSITE" id="PS50801"/>
    </source>
</evidence>
<dbReference type="InterPro" id="IPR058548">
    <property type="entry name" value="MlaB-like_STAS"/>
</dbReference>
<dbReference type="KEGG" id="slau:SLA_6106"/>
<keyword evidence="4" id="KW-1185">Reference proteome</keyword>
<dbReference type="CDD" id="cd07043">
    <property type="entry name" value="STAS_anti-anti-sigma_factors"/>
    <property type="match status" value="1"/>
</dbReference>
<reference evidence="3 4" key="1">
    <citation type="journal article" date="2016" name="Genome Announc.">
        <title>Complete Genome Sequence of Thiostrepton-Producing Streptomyces laurentii ATCC 31255.</title>
        <authorList>
            <person name="Doi K."/>
            <person name="Fujino Y."/>
            <person name="Nagayoshi Y."/>
            <person name="Ohshima T."/>
            <person name="Ogata S."/>
        </authorList>
    </citation>
    <scope>NUCLEOTIDE SEQUENCE [LARGE SCALE GENOMIC DNA]</scope>
    <source>
        <strain evidence="3 4">ATCC 31255</strain>
    </source>
</reference>
<dbReference type="EMBL" id="AP017424">
    <property type="protein sequence ID" value="BAU86975.1"/>
    <property type="molecule type" value="Genomic_DNA"/>
</dbReference>
<name>A0A160P793_STRLU</name>